<evidence type="ECO:0000313" key="1">
    <source>
        <dbReference type="EMBL" id="MPN32901.1"/>
    </source>
</evidence>
<proteinExistence type="predicted"/>
<sequence>MNIFAPDLIDRGAVNQYFARVQFIKAHQQVDNGGLAGTGRADDRNLLPRPDMGREIIDNRLILCIAKVNMPELHIASDVLKLLDFFALVAHFRFIKQLKDTLARGGGSLQVLKSLGNL</sequence>
<dbReference type="AlphaFoldDB" id="A0A645H1L5"/>
<organism evidence="1">
    <name type="scientific">bioreactor metagenome</name>
    <dbReference type="NCBI Taxonomy" id="1076179"/>
    <lineage>
        <taxon>unclassified sequences</taxon>
        <taxon>metagenomes</taxon>
        <taxon>ecological metagenomes</taxon>
    </lineage>
</organism>
<name>A0A645H1L5_9ZZZZ</name>
<comment type="caution">
    <text evidence="1">The sequence shown here is derived from an EMBL/GenBank/DDBJ whole genome shotgun (WGS) entry which is preliminary data.</text>
</comment>
<protein>
    <submittedName>
        <fullName evidence="1">Uncharacterized protein</fullName>
    </submittedName>
</protein>
<gene>
    <name evidence="1" type="ORF">SDC9_180384</name>
</gene>
<dbReference type="EMBL" id="VSSQ01085164">
    <property type="protein sequence ID" value="MPN32901.1"/>
    <property type="molecule type" value="Genomic_DNA"/>
</dbReference>
<accession>A0A645H1L5</accession>
<reference evidence="1" key="1">
    <citation type="submission" date="2019-08" db="EMBL/GenBank/DDBJ databases">
        <authorList>
            <person name="Kucharzyk K."/>
            <person name="Murdoch R.W."/>
            <person name="Higgins S."/>
            <person name="Loffler F."/>
        </authorList>
    </citation>
    <scope>NUCLEOTIDE SEQUENCE</scope>
</reference>